<dbReference type="Proteomes" id="UP000320762">
    <property type="component" value="Unassembled WGS sequence"/>
</dbReference>
<keyword evidence="3" id="KW-1185">Reference proteome</keyword>
<organism evidence="2 3">
    <name type="scientific">Schizophyllum amplum</name>
    <dbReference type="NCBI Taxonomy" id="97359"/>
    <lineage>
        <taxon>Eukaryota</taxon>
        <taxon>Fungi</taxon>
        <taxon>Dikarya</taxon>
        <taxon>Basidiomycota</taxon>
        <taxon>Agaricomycotina</taxon>
        <taxon>Agaricomycetes</taxon>
        <taxon>Agaricomycetidae</taxon>
        <taxon>Agaricales</taxon>
        <taxon>Schizophyllaceae</taxon>
        <taxon>Schizophyllum</taxon>
    </lineage>
</organism>
<accession>A0A550CIJ8</accession>
<evidence type="ECO:0000256" key="1">
    <source>
        <dbReference type="SAM" id="MobiDB-lite"/>
    </source>
</evidence>
<protein>
    <submittedName>
        <fullName evidence="2">Uncharacterized protein</fullName>
    </submittedName>
</protein>
<evidence type="ECO:0000313" key="3">
    <source>
        <dbReference type="Proteomes" id="UP000320762"/>
    </source>
</evidence>
<proteinExistence type="predicted"/>
<name>A0A550CIJ8_9AGAR</name>
<comment type="caution">
    <text evidence="2">The sequence shown here is derived from an EMBL/GenBank/DDBJ whole genome shotgun (WGS) entry which is preliminary data.</text>
</comment>
<dbReference type="EMBL" id="VDMD01000007">
    <property type="protein sequence ID" value="TRM64556.1"/>
    <property type="molecule type" value="Genomic_DNA"/>
</dbReference>
<dbReference type="AlphaFoldDB" id="A0A550CIJ8"/>
<feature type="compositionally biased region" description="Polar residues" evidence="1">
    <location>
        <begin position="147"/>
        <end position="159"/>
    </location>
</feature>
<sequence length="504" mass="55210">MLTRTRKPPAYHTLQTSLSANGAEVTRPMLLDPHQSDVRRRKNSVADRFKARVKRAFTIDRSLHNENTIPHAPLTINVATTQHTTSSPHYGNNLTFHATPFLGQGLDAGSENGDEREWRPLSGVTVVDGSAAKTSAADWIPGPAGQDQMTTCPSTNDHATSGVRRDIAAELRADDTNGALLGSCIGRSFPTDHASNISIIESELTPPTEYDRPPAAHLTGAIRWDVPDTEIARLAAVLKTRTNSLSASIPEYTILVHIGIEDLSDYTDIFGHSDLCLEDARSKFHRACRNLGDQVTGVHIIVEKPIQGVGDAAAWFIEEGVAFGHLQNCRSIDVQYRGNAGPWHRQPPLRAKTPNALPHLEALAISGACIPRTFLVYPLAQVRVLEIGMPICERDLTTLALLCGELDVLQARNVFPSRFYSDGEPIGMFLFTPRSNEIVFPAVSSRSANLQSTIGSTQAIMMVYLGDFESLHRITSRAPNTFSTEFGAHLARRDASQCRQLQMK</sequence>
<feature type="region of interest" description="Disordered" evidence="1">
    <location>
        <begin position="136"/>
        <end position="160"/>
    </location>
</feature>
<dbReference type="OrthoDB" id="10362769at2759"/>
<evidence type="ECO:0000313" key="2">
    <source>
        <dbReference type="EMBL" id="TRM64556.1"/>
    </source>
</evidence>
<gene>
    <name evidence="2" type="ORF">BD626DRAFT_629479</name>
</gene>
<reference evidence="2 3" key="1">
    <citation type="journal article" date="2019" name="New Phytol.">
        <title>Comparative genomics reveals unique wood-decay strategies and fruiting body development in the Schizophyllaceae.</title>
        <authorList>
            <person name="Almasi E."/>
            <person name="Sahu N."/>
            <person name="Krizsan K."/>
            <person name="Balint B."/>
            <person name="Kovacs G.M."/>
            <person name="Kiss B."/>
            <person name="Cseklye J."/>
            <person name="Drula E."/>
            <person name="Henrissat B."/>
            <person name="Nagy I."/>
            <person name="Chovatia M."/>
            <person name="Adam C."/>
            <person name="LaButti K."/>
            <person name="Lipzen A."/>
            <person name="Riley R."/>
            <person name="Grigoriev I.V."/>
            <person name="Nagy L.G."/>
        </authorList>
    </citation>
    <scope>NUCLEOTIDE SEQUENCE [LARGE SCALE GENOMIC DNA]</scope>
    <source>
        <strain evidence="2 3">NL-1724</strain>
    </source>
</reference>